<dbReference type="AlphaFoldDB" id="A0A1M6QL72"/>
<evidence type="ECO:0000259" key="1">
    <source>
        <dbReference type="PROSITE" id="PS51819"/>
    </source>
</evidence>
<dbReference type="SUPFAM" id="SSF54593">
    <property type="entry name" value="Glyoxalase/Bleomycin resistance protein/Dihydroxybiphenyl dioxygenase"/>
    <property type="match status" value="1"/>
</dbReference>
<dbReference type="InterPro" id="IPR029068">
    <property type="entry name" value="Glyas_Bleomycin-R_OHBP_Dase"/>
</dbReference>
<dbReference type="Proteomes" id="UP000184474">
    <property type="component" value="Unassembled WGS sequence"/>
</dbReference>
<name>A0A1M6QL72_REIAG</name>
<dbReference type="InterPro" id="IPR037523">
    <property type="entry name" value="VOC_core"/>
</dbReference>
<dbReference type="PROSITE" id="PS51819">
    <property type="entry name" value="VOC"/>
    <property type="match status" value="1"/>
</dbReference>
<protein>
    <recommendedName>
        <fullName evidence="1">VOC domain-containing protein</fullName>
    </recommendedName>
</protein>
<accession>A0A1M6QL72</accession>
<proteinExistence type="predicted"/>
<reference evidence="3" key="1">
    <citation type="submission" date="2016-11" db="EMBL/GenBank/DDBJ databases">
        <authorList>
            <person name="Varghese N."/>
            <person name="Submissions S."/>
        </authorList>
    </citation>
    <scope>NUCLEOTIDE SEQUENCE [LARGE SCALE GENOMIC DNA]</scope>
    <source>
        <strain evidence="3">DSM 26134</strain>
    </source>
</reference>
<gene>
    <name evidence="2" type="ORF">SAMN04488028_103372</name>
</gene>
<dbReference type="EMBL" id="FRAA01000003">
    <property type="protein sequence ID" value="SHK20928.1"/>
    <property type="molecule type" value="Genomic_DNA"/>
</dbReference>
<organism evidence="2 3">
    <name type="scientific">Reichenbachiella agariperforans</name>
    <dbReference type="NCBI Taxonomy" id="156994"/>
    <lineage>
        <taxon>Bacteria</taxon>
        <taxon>Pseudomonadati</taxon>
        <taxon>Bacteroidota</taxon>
        <taxon>Cytophagia</taxon>
        <taxon>Cytophagales</taxon>
        <taxon>Reichenbachiellaceae</taxon>
        <taxon>Reichenbachiella</taxon>
    </lineage>
</organism>
<feature type="domain" description="VOC" evidence="1">
    <location>
        <begin position="36"/>
        <end position="160"/>
    </location>
</feature>
<sequence>MIKNQNFAPLLLLIVYVVMMFHPKPVFSQKSISELRMTGATLIVKDLKVSAGWYRKFLQFSIEEYRPNQHVKMRNDEFHLTLRQGSGTLLKSQIRFKEGKKYINGIDKIGFKTNRFDSLHLYLAHYEQKLFKDTYTDPNLSIESFIAIDPDGNKIQFFNQPNNSQLYEIDPCYFTIQSSDYINTLKWYTTQMGFEEIEIVDDTNLHFQNYLTKDGIILELIHLPYESVETTEFMPLERDLAQIEQVSFKIGTAKTKAFVMDNNGNKVVYMK</sequence>
<evidence type="ECO:0000313" key="3">
    <source>
        <dbReference type="Proteomes" id="UP000184474"/>
    </source>
</evidence>
<dbReference type="Gene3D" id="3.10.180.10">
    <property type="entry name" value="2,3-Dihydroxybiphenyl 1,2-Dioxygenase, domain 1"/>
    <property type="match status" value="1"/>
</dbReference>
<dbReference type="RefSeq" id="WP_073122480.1">
    <property type="nucleotide sequence ID" value="NZ_FRAA01000003.1"/>
</dbReference>
<evidence type="ECO:0000313" key="2">
    <source>
        <dbReference type="EMBL" id="SHK20928.1"/>
    </source>
</evidence>
<keyword evidence="3" id="KW-1185">Reference proteome</keyword>